<dbReference type="InterPro" id="IPR003593">
    <property type="entry name" value="AAA+_ATPase"/>
</dbReference>
<dbReference type="InterPro" id="IPR003439">
    <property type="entry name" value="ABC_transporter-like_ATP-bd"/>
</dbReference>
<dbReference type="GO" id="GO:0022857">
    <property type="term" value="F:transmembrane transporter activity"/>
    <property type="evidence" value="ECO:0007669"/>
    <property type="project" value="TreeGrafter"/>
</dbReference>
<protein>
    <submittedName>
        <fullName evidence="5">ABC transporter ATP-binding protein</fullName>
    </submittedName>
</protein>
<dbReference type="Pfam" id="PF00005">
    <property type="entry name" value="ABC_tran"/>
    <property type="match status" value="1"/>
</dbReference>
<dbReference type="GO" id="GO:0005886">
    <property type="term" value="C:plasma membrane"/>
    <property type="evidence" value="ECO:0007669"/>
    <property type="project" value="TreeGrafter"/>
</dbReference>
<reference evidence="5" key="1">
    <citation type="journal article" date="2014" name="Int. J. Syst. Evol. Microbiol.">
        <title>Complete genome sequence of Corynebacterium casei LMG S-19264T (=DSM 44701T), isolated from a smear-ripened cheese.</title>
        <authorList>
            <consortium name="US DOE Joint Genome Institute (JGI-PGF)"/>
            <person name="Walter F."/>
            <person name="Albersmeier A."/>
            <person name="Kalinowski J."/>
            <person name="Ruckert C."/>
        </authorList>
    </citation>
    <scope>NUCLEOTIDE SEQUENCE</scope>
    <source>
        <strain evidence="5">CGMCC 1.3617</strain>
    </source>
</reference>
<keyword evidence="1" id="KW-0813">Transport</keyword>
<reference evidence="5" key="2">
    <citation type="submission" date="2020-09" db="EMBL/GenBank/DDBJ databases">
        <authorList>
            <person name="Sun Q."/>
            <person name="Zhou Y."/>
        </authorList>
    </citation>
    <scope>NUCLEOTIDE SEQUENCE</scope>
    <source>
        <strain evidence="5">CGMCC 1.3617</strain>
    </source>
</reference>
<dbReference type="GO" id="GO:0016887">
    <property type="term" value="F:ATP hydrolysis activity"/>
    <property type="evidence" value="ECO:0007669"/>
    <property type="project" value="InterPro"/>
</dbReference>
<comment type="caution">
    <text evidence="5">The sequence shown here is derived from an EMBL/GenBank/DDBJ whole genome shotgun (WGS) entry which is preliminary data.</text>
</comment>
<evidence type="ECO:0000256" key="1">
    <source>
        <dbReference type="ARBA" id="ARBA00022448"/>
    </source>
</evidence>
<dbReference type="PANTHER" id="PTHR24220">
    <property type="entry name" value="IMPORT ATP-BINDING PROTEIN"/>
    <property type="match status" value="1"/>
</dbReference>
<dbReference type="PROSITE" id="PS00211">
    <property type="entry name" value="ABC_TRANSPORTER_1"/>
    <property type="match status" value="1"/>
</dbReference>
<dbReference type="SMART" id="SM00382">
    <property type="entry name" value="AAA"/>
    <property type="match status" value="1"/>
</dbReference>
<dbReference type="EMBL" id="BMKW01000006">
    <property type="protein sequence ID" value="GGJ17541.1"/>
    <property type="molecule type" value="Genomic_DNA"/>
</dbReference>
<name>A0A917NPT3_9PROT</name>
<dbReference type="SUPFAM" id="SSF52540">
    <property type="entry name" value="P-loop containing nucleoside triphosphate hydrolases"/>
    <property type="match status" value="1"/>
</dbReference>
<keyword evidence="2" id="KW-0547">Nucleotide-binding</keyword>
<evidence type="ECO:0000256" key="3">
    <source>
        <dbReference type="ARBA" id="ARBA00022840"/>
    </source>
</evidence>
<dbReference type="InterPro" id="IPR015854">
    <property type="entry name" value="ABC_transpr_LolD-like"/>
</dbReference>
<dbReference type="InterPro" id="IPR017911">
    <property type="entry name" value="MacB-like_ATP-bd"/>
</dbReference>
<feature type="domain" description="ABC transporter" evidence="4">
    <location>
        <begin position="9"/>
        <end position="232"/>
    </location>
</feature>
<accession>A0A917NPT3</accession>
<dbReference type="InterPro" id="IPR017871">
    <property type="entry name" value="ABC_transporter-like_CS"/>
</dbReference>
<dbReference type="InterPro" id="IPR027417">
    <property type="entry name" value="P-loop_NTPase"/>
</dbReference>
<gene>
    <name evidence="5" type="ORF">GCM10011320_26100</name>
</gene>
<organism evidence="5 6">
    <name type="scientific">Neoroseomonas lacus</name>
    <dbReference type="NCBI Taxonomy" id="287609"/>
    <lineage>
        <taxon>Bacteria</taxon>
        <taxon>Pseudomonadati</taxon>
        <taxon>Pseudomonadota</taxon>
        <taxon>Alphaproteobacteria</taxon>
        <taxon>Acetobacterales</taxon>
        <taxon>Acetobacteraceae</taxon>
        <taxon>Neoroseomonas</taxon>
    </lineage>
</organism>
<dbReference type="Proteomes" id="UP000661507">
    <property type="component" value="Unassembled WGS sequence"/>
</dbReference>
<evidence type="ECO:0000259" key="4">
    <source>
        <dbReference type="PROSITE" id="PS50893"/>
    </source>
</evidence>
<dbReference type="GO" id="GO:0005524">
    <property type="term" value="F:ATP binding"/>
    <property type="evidence" value="ECO:0007669"/>
    <property type="project" value="UniProtKB-KW"/>
</dbReference>
<dbReference type="CDD" id="cd03255">
    <property type="entry name" value="ABC_MJ0796_LolCDE_FtsE"/>
    <property type="match status" value="1"/>
</dbReference>
<dbReference type="RefSeq" id="WP_188967491.1">
    <property type="nucleotide sequence ID" value="NZ_BMKW01000006.1"/>
</dbReference>
<dbReference type="Gene3D" id="3.40.50.300">
    <property type="entry name" value="P-loop containing nucleotide triphosphate hydrolases"/>
    <property type="match status" value="1"/>
</dbReference>
<evidence type="ECO:0000313" key="6">
    <source>
        <dbReference type="Proteomes" id="UP000661507"/>
    </source>
</evidence>
<keyword evidence="3 5" id="KW-0067">ATP-binding</keyword>
<sequence>MTGIRPPLIAFESVSRSFDGGRVTALRDVSLSIGAGERVALTGRSGSGKTCLLNIAGGIDIPDAGRVLWQGRPVSARREWSALRGQAIGIVFQEFNLLPTLTSRQNVELALMGGGLSERVQRERAEAALERVGMAGRATHLPAEMSGGERQRVAIARALVRRPALLLADEPTGSLDSGNAEAIAALLLRLPEEDGMTLLMVTHDPALAARCPRRIRMHDGSVMADEPAGVLAA</sequence>
<evidence type="ECO:0000256" key="2">
    <source>
        <dbReference type="ARBA" id="ARBA00022741"/>
    </source>
</evidence>
<evidence type="ECO:0000313" key="5">
    <source>
        <dbReference type="EMBL" id="GGJ17541.1"/>
    </source>
</evidence>
<proteinExistence type="predicted"/>
<dbReference type="PROSITE" id="PS50893">
    <property type="entry name" value="ABC_TRANSPORTER_2"/>
    <property type="match status" value="1"/>
</dbReference>
<keyword evidence="6" id="KW-1185">Reference proteome</keyword>
<dbReference type="AlphaFoldDB" id="A0A917NPT3"/>